<dbReference type="Proteomes" id="UP001150055">
    <property type="component" value="Unassembled WGS sequence"/>
</dbReference>
<reference evidence="1" key="1">
    <citation type="submission" date="2022-12" db="EMBL/GenBank/DDBJ databases">
        <title>Acinetobacter lactucae: Emerging opportunistic pathogenic species of genus Acinetobacter isolated from immunocompromised patients in clinical settings of India.</title>
        <authorList>
            <person name="Amar A.K."/>
            <person name="Sawant A.R."/>
            <person name="Meera M."/>
            <person name="Tomar A."/>
            <person name="Sistla S."/>
            <person name="Prashanth K."/>
        </authorList>
    </citation>
    <scope>NUCLEOTIDE SEQUENCE</scope>
    <source>
        <strain evidence="1">PKAL1828C</strain>
    </source>
</reference>
<name>A0AB35K8R6_9GAMM</name>
<comment type="caution">
    <text evidence="1">The sequence shown here is derived from an EMBL/GenBank/DDBJ whole genome shotgun (WGS) entry which is preliminary data.</text>
</comment>
<organism evidence="1 2">
    <name type="scientific">Acinetobacter lactucae</name>
    <dbReference type="NCBI Taxonomy" id="1785128"/>
    <lineage>
        <taxon>Bacteria</taxon>
        <taxon>Pseudomonadati</taxon>
        <taxon>Pseudomonadota</taxon>
        <taxon>Gammaproteobacteria</taxon>
        <taxon>Moraxellales</taxon>
        <taxon>Moraxellaceae</taxon>
        <taxon>Acinetobacter</taxon>
        <taxon>Acinetobacter calcoaceticus/baumannii complex</taxon>
    </lineage>
</organism>
<dbReference type="EMBL" id="JALNTG010000208">
    <property type="protein sequence ID" value="MDD9322366.1"/>
    <property type="molecule type" value="Genomic_DNA"/>
</dbReference>
<feature type="non-terminal residue" evidence="1">
    <location>
        <position position="1"/>
    </location>
</feature>
<dbReference type="RefSeq" id="WP_274579464.1">
    <property type="nucleotide sequence ID" value="NZ_JALNTG010000208.1"/>
</dbReference>
<gene>
    <name evidence="1" type="ORF">M0O54_20075</name>
</gene>
<accession>A0AB35K8R6</accession>
<dbReference type="AlphaFoldDB" id="A0AB35K8R6"/>
<evidence type="ECO:0000313" key="1">
    <source>
        <dbReference type="EMBL" id="MDD9322366.1"/>
    </source>
</evidence>
<sequence length="67" mass="7372">SVDLRGPRFKLCGPNFKACATGWATLICVCLVCTLKCAKAWTKRGPHFEAWTTVVHALKCENGPHLD</sequence>
<protein>
    <submittedName>
        <fullName evidence="1">Uncharacterized protein</fullName>
    </submittedName>
</protein>
<proteinExistence type="predicted"/>
<evidence type="ECO:0000313" key="2">
    <source>
        <dbReference type="Proteomes" id="UP001150055"/>
    </source>
</evidence>